<dbReference type="InterPro" id="IPR017921">
    <property type="entry name" value="Znf_CTCHY"/>
</dbReference>
<dbReference type="GO" id="GO:0008270">
    <property type="term" value="F:zinc ion binding"/>
    <property type="evidence" value="ECO:0007669"/>
    <property type="project" value="UniProtKB-KW"/>
</dbReference>
<name>A0A7S4AC24_9STRA</name>
<accession>A0A7S4AC24</accession>
<evidence type="ECO:0000256" key="2">
    <source>
        <dbReference type="ARBA" id="ARBA00022771"/>
    </source>
</evidence>
<organism evidence="9">
    <name type="scientific">Pseudo-nitzschia australis</name>
    <dbReference type="NCBI Taxonomy" id="44445"/>
    <lineage>
        <taxon>Eukaryota</taxon>
        <taxon>Sar</taxon>
        <taxon>Stramenopiles</taxon>
        <taxon>Ochrophyta</taxon>
        <taxon>Bacillariophyta</taxon>
        <taxon>Bacillariophyceae</taxon>
        <taxon>Bacillariophycidae</taxon>
        <taxon>Bacillariales</taxon>
        <taxon>Bacillariaceae</taxon>
        <taxon>Pseudo-nitzschia</taxon>
    </lineage>
</organism>
<feature type="region of interest" description="Disordered" evidence="5">
    <location>
        <begin position="1"/>
        <end position="58"/>
    </location>
</feature>
<dbReference type="Gene3D" id="2.20.28.10">
    <property type="match status" value="1"/>
</dbReference>
<feature type="compositionally biased region" description="Acidic residues" evidence="5">
    <location>
        <begin position="1"/>
        <end position="43"/>
    </location>
</feature>
<reference evidence="9" key="1">
    <citation type="submission" date="2021-01" db="EMBL/GenBank/DDBJ databases">
        <authorList>
            <person name="Corre E."/>
            <person name="Pelletier E."/>
            <person name="Niang G."/>
            <person name="Scheremetjew M."/>
            <person name="Finn R."/>
            <person name="Kale V."/>
            <person name="Holt S."/>
            <person name="Cochrane G."/>
            <person name="Meng A."/>
            <person name="Brown T."/>
            <person name="Cohen L."/>
        </authorList>
    </citation>
    <scope>NUCLEOTIDE SEQUENCE</scope>
    <source>
        <strain evidence="9">10249 10 AB</strain>
    </source>
</reference>
<keyword evidence="3" id="KW-0862">Zinc</keyword>
<dbReference type="PROSITE" id="PS51270">
    <property type="entry name" value="ZF_CTCHY"/>
    <property type="match status" value="1"/>
</dbReference>
<evidence type="ECO:0000256" key="5">
    <source>
        <dbReference type="SAM" id="MobiDB-lite"/>
    </source>
</evidence>
<dbReference type="PROSITE" id="PS51266">
    <property type="entry name" value="ZF_CHY"/>
    <property type="match status" value="1"/>
</dbReference>
<evidence type="ECO:0000259" key="8">
    <source>
        <dbReference type="PROSITE" id="PS51270"/>
    </source>
</evidence>
<dbReference type="InterPro" id="IPR039512">
    <property type="entry name" value="RCHY1_zinc-ribbon"/>
</dbReference>
<feature type="region of interest" description="Disordered" evidence="5">
    <location>
        <begin position="351"/>
        <end position="373"/>
    </location>
</feature>
<dbReference type="AlphaFoldDB" id="A0A7S4AC24"/>
<dbReference type="InterPro" id="IPR013083">
    <property type="entry name" value="Znf_RING/FYVE/PHD"/>
</dbReference>
<dbReference type="PANTHER" id="PTHR21319:SF53">
    <property type="entry name" value="RING FINGER AND CHY ZINC FINGER DOMAIN-CONTAINING PROTEIN 1"/>
    <property type="match status" value="1"/>
</dbReference>
<keyword evidence="1" id="KW-0479">Metal-binding</keyword>
<dbReference type="InterPro" id="IPR001841">
    <property type="entry name" value="Znf_RING"/>
</dbReference>
<dbReference type="GO" id="GO:0061630">
    <property type="term" value="F:ubiquitin protein ligase activity"/>
    <property type="evidence" value="ECO:0007669"/>
    <property type="project" value="TreeGrafter"/>
</dbReference>
<dbReference type="Gene3D" id="3.30.40.10">
    <property type="entry name" value="Zinc/RING finger domain, C3HC4 (zinc finger)"/>
    <property type="match status" value="1"/>
</dbReference>
<dbReference type="Pfam" id="PF13639">
    <property type="entry name" value="zf-RING_2"/>
    <property type="match status" value="1"/>
</dbReference>
<evidence type="ECO:0000259" key="6">
    <source>
        <dbReference type="PROSITE" id="PS50089"/>
    </source>
</evidence>
<dbReference type="GO" id="GO:0016567">
    <property type="term" value="P:protein ubiquitination"/>
    <property type="evidence" value="ECO:0007669"/>
    <property type="project" value="TreeGrafter"/>
</dbReference>
<dbReference type="EMBL" id="HBIX01004331">
    <property type="protein sequence ID" value="CAE0710688.1"/>
    <property type="molecule type" value="Transcribed_RNA"/>
</dbReference>
<dbReference type="InterPro" id="IPR037275">
    <property type="entry name" value="Znf_CTCHY_sf"/>
</dbReference>
<evidence type="ECO:0000256" key="3">
    <source>
        <dbReference type="ARBA" id="ARBA00022833"/>
    </source>
</evidence>
<dbReference type="PANTHER" id="PTHR21319">
    <property type="entry name" value="RING FINGER AND CHY ZINC FINGER DOMAIN-CONTAINING PROTEIN 1"/>
    <property type="match status" value="1"/>
</dbReference>
<dbReference type="PROSITE" id="PS50089">
    <property type="entry name" value="ZF_RING_2"/>
    <property type="match status" value="1"/>
</dbReference>
<keyword evidence="2 4" id="KW-0863">Zinc-finger</keyword>
<dbReference type="SUPFAM" id="SSF57850">
    <property type="entry name" value="RING/U-box"/>
    <property type="match status" value="1"/>
</dbReference>
<dbReference type="SMART" id="SM00184">
    <property type="entry name" value="RING"/>
    <property type="match status" value="1"/>
</dbReference>
<dbReference type="Pfam" id="PF05495">
    <property type="entry name" value="zf-CHY"/>
    <property type="match status" value="1"/>
</dbReference>
<sequence>MADEEDGMDDDDIVMVDSDEDVDDLEDEDEDADEEDMNDEDDGNTSIAAGPPPEEDSAVARRRAIQGIMRDNTLSDQEKRMQIQALMSGGRTAVTPASAPILPPQEAIKCNHYERNCNIVAPCCGRVVGCRICHDEKSPPGHPPMNRFMVREIVCKLCGTRQMTSNQCINCKVQFGEYHCNKCNLWMSESKKPFHCDQCGFCRVGGQENFRHCSECCMCISVNVFNSHRCFKDKYKNNCPVCREDMFSSRQSPQDLPCGHAIHAHCFRKLAGFDYRCPICKKTVVSQQSMAAAWEARARDIAEHPMPSDLQRIVDIMCNDCEMKSHARNWHFLGIQCGHCSSFNTVVEQVLSSGPQGGENNQGGTQDGNNGSA</sequence>
<dbReference type="InterPro" id="IPR008913">
    <property type="entry name" value="Znf_CHY"/>
</dbReference>
<dbReference type="GO" id="GO:0005634">
    <property type="term" value="C:nucleus"/>
    <property type="evidence" value="ECO:0007669"/>
    <property type="project" value="TreeGrafter"/>
</dbReference>
<dbReference type="SUPFAM" id="SSF161245">
    <property type="entry name" value="Zinc hairpin stack"/>
    <property type="match status" value="1"/>
</dbReference>
<proteinExistence type="predicted"/>
<evidence type="ECO:0000313" key="9">
    <source>
        <dbReference type="EMBL" id="CAE0710688.1"/>
    </source>
</evidence>
<feature type="domain" description="RING-type" evidence="6">
    <location>
        <begin position="239"/>
        <end position="281"/>
    </location>
</feature>
<gene>
    <name evidence="9" type="ORF">PAUS00366_LOCUS3415</name>
</gene>
<evidence type="ECO:0000256" key="4">
    <source>
        <dbReference type="PROSITE-ProRule" id="PRU00601"/>
    </source>
</evidence>
<evidence type="ECO:0008006" key="10">
    <source>
        <dbReference type="Google" id="ProtNLM"/>
    </source>
</evidence>
<dbReference type="SUPFAM" id="SSF161219">
    <property type="entry name" value="CHY zinc finger-like"/>
    <property type="match status" value="1"/>
</dbReference>
<feature type="domain" description="CTCHY-type" evidence="8">
    <location>
        <begin position="175"/>
        <end position="238"/>
    </location>
</feature>
<evidence type="ECO:0000256" key="1">
    <source>
        <dbReference type="ARBA" id="ARBA00022723"/>
    </source>
</evidence>
<protein>
    <recommendedName>
        <fullName evidence="10">RING finger and CHY zinc finger domain-containing protein 1</fullName>
    </recommendedName>
</protein>
<dbReference type="Pfam" id="PF14599">
    <property type="entry name" value="zinc_ribbon_6"/>
    <property type="match status" value="1"/>
</dbReference>
<evidence type="ECO:0000259" key="7">
    <source>
        <dbReference type="PROSITE" id="PS51266"/>
    </source>
</evidence>
<feature type="domain" description="CHY-type" evidence="7">
    <location>
        <begin position="103"/>
        <end position="173"/>
    </location>
</feature>
<dbReference type="GO" id="GO:0006511">
    <property type="term" value="P:ubiquitin-dependent protein catabolic process"/>
    <property type="evidence" value="ECO:0007669"/>
    <property type="project" value="TreeGrafter"/>
</dbReference>
<dbReference type="InterPro" id="IPR037274">
    <property type="entry name" value="Znf_CHY_sf"/>
</dbReference>
<feature type="compositionally biased region" description="Low complexity" evidence="5">
    <location>
        <begin position="362"/>
        <end position="373"/>
    </location>
</feature>